<evidence type="ECO:0000256" key="2">
    <source>
        <dbReference type="SAM" id="Phobius"/>
    </source>
</evidence>
<sequence length="156" mass="17887">CQQDGAIAVQEQRAEDEEQERKEEARRQSEKQEAENKRPAFTWLPIYQMHILSMHILLIFVCSLTCMFWTDSACPRLTRSFGPVALLRNRQSACYALKARQLGHVFTRPQLSTRAEDSKVYCLWASNEITFHFRSISGPVLVAGASCESLFLRCSI</sequence>
<name>A0A3S5A0X9_9PLAT</name>
<dbReference type="AlphaFoldDB" id="A0A3S5A0X9"/>
<keyword evidence="2" id="KW-0472">Membrane</keyword>
<dbReference type="Proteomes" id="UP000784294">
    <property type="component" value="Unassembled WGS sequence"/>
</dbReference>
<feature type="compositionally biased region" description="Basic and acidic residues" evidence="1">
    <location>
        <begin position="19"/>
        <end position="33"/>
    </location>
</feature>
<protein>
    <submittedName>
        <fullName evidence="3">Uncharacterized protein</fullName>
    </submittedName>
</protein>
<reference evidence="3" key="1">
    <citation type="submission" date="2018-11" db="EMBL/GenBank/DDBJ databases">
        <authorList>
            <consortium name="Pathogen Informatics"/>
        </authorList>
    </citation>
    <scope>NUCLEOTIDE SEQUENCE</scope>
</reference>
<evidence type="ECO:0000313" key="3">
    <source>
        <dbReference type="EMBL" id="VEL24712.1"/>
    </source>
</evidence>
<feature type="transmembrane region" description="Helical" evidence="2">
    <location>
        <begin position="46"/>
        <end position="69"/>
    </location>
</feature>
<comment type="caution">
    <text evidence="3">The sequence shown here is derived from an EMBL/GenBank/DDBJ whole genome shotgun (WGS) entry which is preliminary data.</text>
</comment>
<organism evidence="3 4">
    <name type="scientific">Protopolystoma xenopodis</name>
    <dbReference type="NCBI Taxonomy" id="117903"/>
    <lineage>
        <taxon>Eukaryota</taxon>
        <taxon>Metazoa</taxon>
        <taxon>Spiralia</taxon>
        <taxon>Lophotrochozoa</taxon>
        <taxon>Platyhelminthes</taxon>
        <taxon>Monogenea</taxon>
        <taxon>Polyopisthocotylea</taxon>
        <taxon>Polystomatidea</taxon>
        <taxon>Polystomatidae</taxon>
        <taxon>Protopolystoma</taxon>
    </lineage>
</organism>
<feature type="region of interest" description="Disordered" evidence="1">
    <location>
        <begin position="1"/>
        <end position="33"/>
    </location>
</feature>
<gene>
    <name evidence="3" type="ORF">PXEA_LOCUS18152</name>
</gene>
<proteinExistence type="predicted"/>
<accession>A0A3S5A0X9</accession>
<keyword evidence="2" id="KW-1133">Transmembrane helix</keyword>
<evidence type="ECO:0000313" key="4">
    <source>
        <dbReference type="Proteomes" id="UP000784294"/>
    </source>
</evidence>
<keyword evidence="4" id="KW-1185">Reference proteome</keyword>
<evidence type="ECO:0000256" key="1">
    <source>
        <dbReference type="SAM" id="MobiDB-lite"/>
    </source>
</evidence>
<feature type="non-terminal residue" evidence="3">
    <location>
        <position position="1"/>
    </location>
</feature>
<keyword evidence="2" id="KW-0812">Transmembrane</keyword>
<dbReference type="EMBL" id="CAAALY010069206">
    <property type="protein sequence ID" value="VEL24712.1"/>
    <property type="molecule type" value="Genomic_DNA"/>
</dbReference>